<feature type="transmembrane region" description="Helical" evidence="7">
    <location>
        <begin position="109"/>
        <end position="129"/>
    </location>
</feature>
<dbReference type="PANTHER" id="PTHR43744:SF12">
    <property type="entry name" value="ABC TRANSPORTER PERMEASE PROTEIN MG189-RELATED"/>
    <property type="match status" value="1"/>
</dbReference>
<dbReference type="CDD" id="cd06261">
    <property type="entry name" value="TM_PBP2"/>
    <property type="match status" value="1"/>
</dbReference>
<protein>
    <recommendedName>
        <fullName evidence="8">ABC transmembrane type-1 domain-containing protein</fullName>
    </recommendedName>
</protein>
<dbReference type="RefSeq" id="WP_002586837.1">
    <property type="nucleotide sequence ID" value="NZ_KB850987.1"/>
</dbReference>
<dbReference type="PROSITE" id="PS50928">
    <property type="entry name" value="ABC_TM1"/>
    <property type="match status" value="1"/>
</dbReference>
<dbReference type="PATRIC" id="fig|999408.3.peg.778"/>
<dbReference type="GO" id="GO:0005886">
    <property type="term" value="C:plasma membrane"/>
    <property type="evidence" value="ECO:0007669"/>
    <property type="project" value="UniProtKB-SubCell"/>
</dbReference>
<evidence type="ECO:0000313" key="10">
    <source>
        <dbReference type="Proteomes" id="UP000013085"/>
    </source>
</evidence>
<accession>A0A0E2HG48</accession>
<keyword evidence="4 7" id="KW-0812">Transmembrane</keyword>
<dbReference type="AlphaFoldDB" id="A0A0E2HG48"/>
<dbReference type="EMBL" id="AGYR01000005">
    <property type="protein sequence ID" value="ENZ19345.1"/>
    <property type="molecule type" value="Genomic_DNA"/>
</dbReference>
<dbReference type="Gene3D" id="1.10.3720.10">
    <property type="entry name" value="MetI-like"/>
    <property type="match status" value="1"/>
</dbReference>
<evidence type="ECO:0000256" key="5">
    <source>
        <dbReference type="ARBA" id="ARBA00022989"/>
    </source>
</evidence>
<feature type="transmembrane region" description="Helical" evidence="7">
    <location>
        <begin position="182"/>
        <end position="205"/>
    </location>
</feature>
<feature type="transmembrane region" description="Helical" evidence="7">
    <location>
        <begin position="141"/>
        <end position="161"/>
    </location>
</feature>
<dbReference type="InterPro" id="IPR035906">
    <property type="entry name" value="MetI-like_sf"/>
</dbReference>
<feature type="domain" description="ABC transmembrane type-1" evidence="8">
    <location>
        <begin position="72"/>
        <end position="261"/>
    </location>
</feature>
<dbReference type="GO" id="GO:0055085">
    <property type="term" value="P:transmembrane transport"/>
    <property type="evidence" value="ECO:0007669"/>
    <property type="project" value="InterPro"/>
</dbReference>
<evidence type="ECO:0000259" key="8">
    <source>
        <dbReference type="PROSITE" id="PS50928"/>
    </source>
</evidence>
<feature type="transmembrane region" description="Helical" evidence="7">
    <location>
        <begin position="240"/>
        <end position="261"/>
    </location>
</feature>
<dbReference type="Pfam" id="PF00528">
    <property type="entry name" value="BPD_transp_1"/>
    <property type="match status" value="1"/>
</dbReference>
<evidence type="ECO:0000313" key="9">
    <source>
        <dbReference type="EMBL" id="ENZ19345.1"/>
    </source>
</evidence>
<keyword evidence="3" id="KW-1003">Cell membrane</keyword>
<dbReference type="Proteomes" id="UP000013085">
    <property type="component" value="Unassembled WGS sequence"/>
</dbReference>
<reference evidence="9 10" key="1">
    <citation type="submission" date="2013-01" db="EMBL/GenBank/DDBJ databases">
        <title>The Genome Sequence of Clostridium clostridioforme 90A8.</title>
        <authorList>
            <consortium name="The Broad Institute Genome Sequencing Platform"/>
            <person name="Earl A."/>
            <person name="Ward D."/>
            <person name="Feldgarden M."/>
            <person name="Gevers D."/>
            <person name="Courvalin P."/>
            <person name="Lambert T."/>
            <person name="Walker B."/>
            <person name="Young S.K."/>
            <person name="Zeng Q."/>
            <person name="Gargeya S."/>
            <person name="Fitzgerald M."/>
            <person name="Haas B."/>
            <person name="Abouelleil A."/>
            <person name="Alvarado L."/>
            <person name="Arachchi H.M."/>
            <person name="Berlin A.M."/>
            <person name="Chapman S.B."/>
            <person name="Dewar J."/>
            <person name="Goldberg J."/>
            <person name="Griggs A."/>
            <person name="Gujja S."/>
            <person name="Hansen M."/>
            <person name="Howarth C."/>
            <person name="Imamovic A."/>
            <person name="Larimer J."/>
            <person name="McCowan C."/>
            <person name="Murphy C."/>
            <person name="Neiman D."/>
            <person name="Pearson M."/>
            <person name="Priest M."/>
            <person name="Roberts A."/>
            <person name="Saif S."/>
            <person name="Shea T."/>
            <person name="Sisk P."/>
            <person name="Sykes S."/>
            <person name="Wortman J."/>
            <person name="Nusbaum C."/>
            <person name="Birren B."/>
        </authorList>
    </citation>
    <scope>NUCLEOTIDE SEQUENCE [LARGE SCALE GENOMIC DNA]</scope>
    <source>
        <strain evidence="9 10">90A8</strain>
    </source>
</reference>
<dbReference type="SUPFAM" id="SSF161098">
    <property type="entry name" value="MetI-like"/>
    <property type="match status" value="1"/>
</dbReference>
<sequence>MNKNHKTAKIICTACLWFMVIVCTVPFIWMISASFKREADVFAVPFRLIPDYLNLQNYREVWFGKYSYSLMFLNSAKVTLLSVVFAVTTSILAGYGFSKLKFPGRDKIFLLYLATMMIPHQLLMVPKLLMFKEIGIYNTHWALILPAAFSIYGVFMVRQYMLQIPEELSEAARIDGAGDLRICFQIIAPLCKPALVTLVILFFTWSWNDYDNALIFINNKDLYTINLGLVNFMDETGLKYSLIMAASVISILPIFAIFLAAQKYYIGGLTAGGVKG</sequence>
<keyword evidence="5 7" id="KW-1133">Transmembrane helix</keyword>
<keyword evidence="6 7" id="KW-0472">Membrane</keyword>
<keyword evidence="2 7" id="KW-0813">Transport</keyword>
<comment type="subcellular location">
    <subcellularLocation>
        <location evidence="1 7">Cell membrane</location>
        <topology evidence="1 7">Multi-pass membrane protein</topology>
    </subcellularLocation>
</comment>
<evidence type="ECO:0000256" key="1">
    <source>
        <dbReference type="ARBA" id="ARBA00004651"/>
    </source>
</evidence>
<evidence type="ECO:0000256" key="2">
    <source>
        <dbReference type="ARBA" id="ARBA00022448"/>
    </source>
</evidence>
<dbReference type="GeneID" id="57962409"/>
<comment type="caution">
    <text evidence="9">The sequence shown here is derived from an EMBL/GenBank/DDBJ whole genome shotgun (WGS) entry which is preliminary data.</text>
</comment>
<dbReference type="InterPro" id="IPR000515">
    <property type="entry name" value="MetI-like"/>
</dbReference>
<gene>
    <name evidence="9" type="ORF">HMPREF1090_00729</name>
</gene>
<name>A0A0E2HG48_9FIRM</name>
<dbReference type="HOGENOM" id="CLU_016047_1_1_9"/>
<feature type="transmembrane region" description="Helical" evidence="7">
    <location>
        <begin position="78"/>
        <end position="97"/>
    </location>
</feature>
<evidence type="ECO:0000256" key="4">
    <source>
        <dbReference type="ARBA" id="ARBA00022692"/>
    </source>
</evidence>
<proteinExistence type="inferred from homology"/>
<feature type="transmembrane region" description="Helical" evidence="7">
    <location>
        <begin position="12"/>
        <end position="31"/>
    </location>
</feature>
<evidence type="ECO:0000256" key="7">
    <source>
        <dbReference type="RuleBase" id="RU363032"/>
    </source>
</evidence>
<evidence type="ECO:0000256" key="6">
    <source>
        <dbReference type="ARBA" id="ARBA00023136"/>
    </source>
</evidence>
<organism evidence="9 10">
    <name type="scientific">[Clostridium] clostridioforme 90A8</name>
    <dbReference type="NCBI Taxonomy" id="999408"/>
    <lineage>
        <taxon>Bacteria</taxon>
        <taxon>Bacillati</taxon>
        <taxon>Bacillota</taxon>
        <taxon>Clostridia</taxon>
        <taxon>Lachnospirales</taxon>
        <taxon>Lachnospiraceae</taxon>
        <taxon>Enterocloster</taxon>
    </lineage>
</organism>
<comment type="similarity">
    <text evidence="7">Belongs to the binding-protein-dependent transport system permease family.</text>
</comment>
<evidence type="ECO:0000256" key="3">
    <source>
        <dbReference type="ARBA" id="ARBA00022475"/>
    </source>
</evidence>
<dbReference type="PANTHER" id="PTHR43744">
    <property type="entry name" value="ABC TRANSPORTER PERMEASE PROTEIN MG189-RELATED-RELATED"/>
    <property type="match status" value="1"/>
</dbReference>